<dbReference type="InterPro" id="IPR009057">
    <property type="entry name" value="Homeodomain-like_sf"/>
</dbReference>
<feature type="DNA-binding region" description="H-T-H motif" evidence="2">
    <location>
        <begin position="34"/>
        <end position="53"/>
    </location>
</feature>
<protein>
    <submittedName>
        <fullName evidence="4">TetR/AcrR family transcriptional regulator</fullName>
    </submittedName>
</protein>
<dbReference type="SUPFAM" id="SSF46689">
    <property type="entry name" value="Homeodomain-like"/>
    <property type="match status" value="1"/>
</dbReference>
<evidence type="ECO:0000256" key="2">
    <source>
        <dbReference type="PROSITE-ProRule" id="PRU00335"/>
    </source>
</evidence>
<dbReference type="PANTHER" id="PTHR43479:SF7">
    <property type="entry name" value="TETR-FAMILY TRANSCRIPTIONAL REGULATOR"/>
    <property type="match status" value="1"/>
</dbReference>
<dbReference type="Proteomes" id="UP001231941">
    <property type="component" value="Unassembled WGS sequence"/>
</dbReference>
<reference evidence="4 5" key="1">
    <citation type="submission" date="2023-08" db="EMBL/GenBank/DDBJ databases">
        <authorList>
            <person name="Park J.-S."/>
        </authorList>
    </citation>
    <scope>NUCLEOTIDE SEQUENCE [LARGE SCALE GENOMIC DNA]</scope>
    <source>
        <strain evidence="4 5">2205SS18-9</strain>
    </source>
</reference>
<comment type="caution">
    <text evidence="4">The sequence shown here is derived from an EMBL/GenBank/DDBJ whole genome shotgun (WGS) entry which is preliminary data.</text>
</comment>
<dbReference type="InterPro" id="IPR001647">
    <property type="entry name" value="HTH_TetR"/>
</dbReference>
<keyword evidence="1 2" id="KW-0238">DNA-binding</keyword>
<dbReference type="PRINTS" id="PR00455">
    <property type="entry name" value="HTHTETR"/>
</dbReference>
<evidence type="ECO:0000256" key="1">
    <source>
        <dbReference type="ARBA" id="ARBA00023125"/>
    </source>
</evidence>
<name>A0ABT9IXQ7_9BACL</name>
<keyword evidence="5" id="KW-1185">Reference proteome</keyword>
<dbReference type="Gene3D" id="1.10.357.10">
    <property type="entry name" value="Tetracycline Repressor, domain 2"/>
    <property type="match status" value="1"/>
</dbReference>
<proteinExistence type="predicted"/>
<dbReference type="Pfam" id="PF00440">
    <property type="entry name" value="TetR_N"/>
    <property type="match status" value="1"/>
</dbReference>
<accession>A0ABT9IXQ7</accession>
<evidence type="ECO:0000313" key="5">
    <source>
        <dbReference type="Proteomes" id="UP001231941"/>
    </source>
</evidence>
<sequence length="192" mass="22418">MKEQKKDRRVQRTRNLLHEALQDLMVEKGYEAITVQDLIDRANIGRSTFYSHFVDKEELLAENVNILSELLKEQIDKSETKKTEVFRFKFSLSFLKHVQESKHLWKATVAPSGMFVLHHIKRVISDLVQEEILISNYSNSSLIPQDIAVDFVVNTLMSLIHWWMNGEEHIQVSAVDVDEMFHRLVLSGLDLR</sequence>
<dbReference type="InterPro" id="IPR050624">
    <property type="entry name" value="HTH-type_Tx_Regulator"/>
</dbReference>
<dbReference type="PROSITE" id="PS50977">
    <property type="entry name" value="HTH_TETR_2"/>
    <property type="match status" value="1"/>
</dbReference>
<gene>
    <name evidence="4" type="ORF">Q5Y73_08315</name>
</gene>
<feature type="domain" description="HTH tetR-type" evidence="3">
    <location>
        <begin position="11"/>
        <end position="71"/>
    </location>
</feature>
<dbReference type="EMBL" id="JAVAMP010000002">
    <property type="protein sequence ID" value="MDP5274107.1"/>
    <property type="molecule type" value="Genomic_DNA"/>
</dbReference>
<dbReference type="PANTHER" id="PTHR43479">
    <property type="entry name" value="ACREF/ENVCD OPERON REPRESSOR-RELATED"/>
    <property type="match status" value="1"/>
</dbReference>
<dbReference type="RefSeq" id="WP_305991397.1">
    <property type="nucleotide sequence ID" value="NZ_JAVAMP010000002.1"/>
</dbReference>
<organism evidence="4 5">
    <name type="scientific">Chengkuizengella axinellae</name>
    <dbReference type="NCBI Taxonomy" id="3064388"/>
    <lineage>
        <taxon>Bacteria</taxon>
        <taxon>Bacillati</taxon>
        <taxon>Bacillota</taxon>
        <taxon>Bacilli</taxon>
        <taxon>Bacillales</taxon>
        <taxon>Paenibacillaceae</taxon>
        <taxon>Chengkuizengella</taxon>
    </lineage>
</organism>
<evidence type="ECO:0000313" key="4">
    <source>
        <dbReference type="EMBL" id="MDP5274107.1"/>
    </source>
</evidence>
<evidence type="ECO:0000259" key="3">
    <source>
        <dbReference type="PROSITE" id="PS50977"/>
    </source>
</evidence>